<feature type="transmembrane region" description="Helical" evidence="2">
    <location>
        <begin position="28"/>
        <end position="52"/>
    </location>
</feature>
<reference evidence="3 4" key="1">
    <citation type="submission" date="2017-08" db="EMBL/GenBank/DDBJ databases">
        <title>Reclassification of Bisgaard taxon 37 and 44.</title>
        <authorList>
            <person name="Christensen H."/>
        </authorList>
    </citation>
    <scope>NUCLEOTIDE SEQUENCE [LARGE SCALE GENOMIC DNA]</scope>
    <source>
        <strain evidence="3 4">B96_4</strain>
    </source>
</reference>
<keyword evidence="2" id="KW-1133">Transmembrane helix</keyword>
<feature type="compositionally biased region" description="Basic and acidic residues" evidence="1">
    <location>
        <begin position="124"/>
        <end position="159"/>
    </location>
</feature>
<proteinExistence type="predicted"/>
<keyword evidence="4" id="KW-1185">Reference proteome</keyword>
<feature type="region of interest" description="Disordered" evidence="1">
    <location>
        <begin position="117"/>
        <end position="159"/>
    </location>
</feature>
<feature type="transmembrane region" description="Helical" evidence="2">
    <location>
        <begin position="5"/>
        <end position="22"/>
    </location>
</feature>
<gene>
    <name evidence="3" type="ORF">CJP74_02385</name>
</gene>
<keyword evidence="2" id="KW-0812">Transmembrane</keyword>
<dbReference type="Proteomes" id="UP000266258">
    <property type="component" value="Unassembled WGS sequence"/>
</dbReference>
<comment type="caution">
    <text evidence="3">The sequence shown here is derived from an EMBL/GenBank/DDBJ whole genome shotgun (WGS) entry which is preliminary data.</text>
</comment>
<dbReference type="EMBL" id="NRJH01000018">
    <property type="protein sequence ID" value="RIY33293.1"/>
    <property type="molecule type" value="Genomic_DNA"/>
</dbReference>
<evidence type="ECO:0000313" key="4">
    <source>
        <dbReference type="Proteomes" id="UP000266258"/>
    </source>
</evidence>
<keyword evidence="2" id="KW-0472">Membrane</keyword>
<name>A0A3A1Y4X0_9GAMM</name>
<dbReference type="AlphaFoldDB" id="A0A3A1Y4X0"/>
<evidence type="ECO:0000256" key="2">
    <source>
        <dbReference type="SAM" id="Phobius"/>
    </source>
</evidence>
<sequence length="159" mass="18664">MWKIGIIIILVLNLLYYYRFGYVSQNILIVYSIFFILLTSLCLYSIGLYALFPIKQEQSILYYTLLDLVGAEREDPNIGLNMTYYGLAVLLNRFNKLPAVKHAEVYKMIKQLSQAEDEFSGNQAKDKEDKEQEKLKKKLEKQAQEEFKKSTQEQDKDKK</sequence>
<evidence type="ECO:0000313" key="3">
    <source>
        <dbReference type="EMBL" id="RIY33293.1"/>
    </source>
</evidence>
<protein>
    <submittedName>
        <fullName evidence="3">Uncharacterized protein</fullName>
    </submittedName>
</protein>
<organism evidence="3 4">
    <name type="scientific">Psittacicella melopsittaci</name>
    <dbReference type="NCBI Taxonomy" id="2028576"/>
    <lineage>
        <taxon>Bacteria</taxon>
        <taxon>Pseudomonadati</taxon>
        <taxon>Pseudomonadota</taxon>
        <taxon>Gammaproteobacteria</taxon>
        <taxon>Pasteurellales</taxon>
        <taxon>Psittacicellaceae</taxon>
        <taxon>Psittacicella</taxon>
    </lineage>
</organism>
<evidence type="ECO:0000256" key="1">
    <source>
        <dbReference type="SAM" id="MobiDB-lite"/>
    </source>
</evidence>
<accession>A0A3A1Y4X0</accession>